<gene>
    <name evidence="1" type="ORF">GYMLUDRAFT_242859</name>
</gene>
<dbReference type="HOGENOM" id="CLU_1806371_0_0_1"/>
<sequence>MGQTQKPSVIHPVVLSSSDPAYPHPYADFFDFSFGALCPTLYTTPCQDVSAFLHSSVLFSITRALPHCFFHDMYIFSLYSVNTIQHILPTIIRRQTTHAIGNCPNFLTGGPASTAGVHPRPRGWSPCDARYRRTPEALYQVIA</sequence>
<evidence type="ECO:0000313" key="1">
    <source>
        <dbReference type="EMBL" id="KIK62172.1"/>
    </source>
</evidence>
<protein>
    <submittedName>
        <fullName evidence="1">Uncharacterized protein</fullName>
    </submittedName>
</protein>
<dbReference type="AlphaFoldDB" id="A0A0D0CSA2"/>
<name>A0A0D0CSA2_9AGAR</name>
<proteinExistence type="predicted"/>
<organism evidence="1 2">
    <name type="scientific">Collybiopsis luxurians FD-317 M1</name>
    <dbReference type="NCBI Taxonomy" id="944289"/>
    <lineage>
        <taxon>Eukaryota</taxon>
        <taxon>Fungi</taxon>
        <taxon>Dikarya</taxon>
        <taxon>Basidiomycota</taxon>
        <taxon>Agaricomycotina</taxon>
        <taxon>Agaricomycetes</taxon>
        <taxon>Agaricomycetidae</taxon>
        <taxon>Agaricales</taxon>
        <taxon>Marasmiineae</taxon>
        <taxon>Omphalotaceae</taxon>
        <taxon>Collybiopsis</taxon>
        <taxon>Collybiopsis luxurians</taxon>
    </lineage>
</organism>
<dbReference type="Proteomes" id="UP000053593">
    <property type="component" value="Unassembled WGS sequence"/>
</dbReference>
<dbReference type="EMBL" id="KN834768">
    <property type="protein sequence ID" value="KIK62172.1"/>
    <property type="molecule type" value="Genomic_DNA"/>
</dbReference>
<keyword evidence="2" id="KW-1185">Reference proteome</keyword>
<accession>A0A0D0CSA2</accession>
<reference evidence="1 2" key="1">
    <citation type="submission" date="2014-04" db="EMBL/GenBank/DDBJ databases">
        <title>Evolutionary Origins and Diversification of the Mycorrhizal Mutualists.</title>
        <authorList>
            <consortium name="DOE Joint Genome Institute"/>
            <consortium name="Mycorrhizal Genomics Consortium"/>
            <person name="Kohler A."/>
            <person name="Kuo A."/>
            <person name="Nagy L.G."/>
            <person name="Floudas D."/>
            <person name="Copeland A."/>
            <person name="Barry K.W."/>
            <person name="Cichocki N."/>
            <person name="Veneault-Fourrey C."/>
            <person name="LaButti K."/>
            <person name="Lindquist E.A."/>
            <person name="Lipzen A."/>
            <person name="Lundell T."/>
            <person name="Morin E."/>
            <person name="Murat C."/>
            <person name="Riley R."/>
            <person name="Ohm R."/>
            <person name="Sun H."/>
            <person name="Tunlid A."/>
            <person name="Henrissat B."/>
            <person name="Grigoriev I.V."/>
            <person name="Hibbett D.S."/>
            <person name="Martin F."/>
        </authorList>
    </citation>
    <scope>NUCLEOTIDE SEQUENCE [LARGE SCALE GENOMIC DNA]</scope>
    <source>
        <strain evidence="1 2">FD-317 M1</strain>
    </source>
</reference>
<evidence type="ECO:0000313" key="2">
    <source>
        <dbReference type="Proteomes" id="UP000053593"/>
    </source>
</evidence>